<gene>
    <name evidence="3" type="ORF">A8E72_35855</name>
    <name evidence="2" type="ORF">A8E72_36310</name>
</gene>
<sequence length="162" mass="16355">MIIRTTLATLVAVTLTSAASAQVLQEKNLPLNLAADIAQQTIQACSASGYNVTVTVVDRSGVERAVLRGDNAGLHTVDASKRKAYTALSTKTPTATLATNLQKNPAAAQITAIDGFLVLGGGVPIKAGDEVIGAVGVGGAPGGHLDEACALQGIARVQAKLL</sequence>
<proteinExistence type="predicted"/>
<dbReference type="RefSeq" id="WP_077020661.1">
    <property type="nucleotide sequence ID" value="NZ_CADETK010000008.1"/>
</dbReference>
<evidence type="ECO:0008006" key="5">
    <source>
        <dbReference type="Google" id="ProtNLM"/>
    </source>
</evidence>
<evidence type="ECO:0000256" key="1">
    <source>
        <dbReference type="SAM" id="SignalP"/>
    </source>
</evidence>
<evidence type="ECO:0000313" key="4">
    <source>
        <dbReference type="Proteomes" id="UP000188543"/>
    </source>
</evidence>
<dbReference type="OrthoDB" id="70242at2"/>
<comment type="caution">
    <text evidence="3">The sequence shown here is derived from an EMBL/GenBank/DDBJ whole genome shotgun (WGS) entry which is preliminary data.</text>
</comment>
<dbReference type="Gene3D" id="3.30.450.150">
    <property type="entry name" value="Haem-degrading domain"/>
    <property type="match status" value="1"/>
</dbReference>
<dbReference type="InterPro" id="IPR005624">
    <property type="entry name" value="PduO/GlcC-like"/>
</dbReference>
<name>A0A1V2VTE6_9BURK</name>
<dbReference type="InterPro" id="IPR038084">
    <property type="entry name" value="PduO/GlcC-like_sf"/>
</dbReference>
<keyword evidence="1" id="KW-0732">Signal</keyword>
<evidence type="ECO:0000313" key="3">
    <source>
        <dbReference type="EMBL" id="ONU75457.1"/>
    </source>
</evidence>
<reference evidence="3 4" key="1">
    <citation type="submission" date="2016-08" db="EMBL/GenBank/DDBJ databases">
        <authorList>
            <person name="Seilhamer J.J."/>
        </authorList>
    </citation>
    <scope>NUCLEOTIDE SEQUENCE [LARGE SCALE GENOMIC DNA]</scope>
    <source>
        <strain evidence="3 4">VC14762</strain>
    </source>
</reference>
<dbReference type="Pfam" id="PF03928">
    <property type="entry name" value="HbpS-like"/>
    <property type="match status" value="1"/>
</dbReference>
<dbReference type="Proteomes" id="UP000188543">
    <property type="component" value="Unassembled WGS sequence"/>
</dbReference>
<feature type="signal peptide" evidence="1">
    <location>
        <begin position="1"/>
        <end position="21"/>
    </location>
</feature>
<dbReference type="SUPFAM" id="SSF143744">
    <property type="entry name" value="GlcG-like"/>
    <property type="match status" value="1"/>
</dbReference>
<protein>
    <recommendedName>
        <fullName evidence="5">Heme-binding protein</fullName>
    </recommendedName>
</protein>
<dbReference type="AlphaFoldDB" id="A0A1V2VTE6"/>
<dbReference type="PANTHER" id="PTHR34309:SF10">
    <property type="entry name" value="SLR1406 PROTEIN"/>
    <property type="match status" value="1"/>
</dbReference>
<accession>A0A1V2VTE6</accession>
<dbReference type="PANTHER" id="PTHR34309">
    <property type="entry name" value="SLR1406 PROTEIN"/>
    <property type="match status" value="1"/>
</dbReference>
<feature type="chain" id="PRO_5014547066" description="Heme-binding protein" evidence="1">
    <location>
        <begin position="22"/>
        <end position="162"/>
    </location>
</feature>
<dbReference type="EMBL" id="MUTJ01000104">
    <property type="protein sequence ID" value="ONU75457.1"/>
    <property type="molecule type" value="Genomic_DNA"/>
</dbReference>
<dbReference type="InterPro" id="IPR052517">
    <property type="entry name" value="GlcG_carb_metab_protein"/>
</dbReference>
<dbReference type="EMBL" id="MUTJ01000106">
    <property type="protein sequence ID" value="ONU74646.1"/>
    <property type="molecule type" value="Genomic_DNA"/>
</dbReference>
<evidence type="ECO:0000313" key="2">
    <source>
        <dbReference type="EMBL" id="ONU74646.1"/>
    </source>
</evidence>
<organism evidence="3 4">
    <name type="scientific">Burkholderia cenocepacia</name>
    <dbReference type="NCBI Taxonomy" id="95486"/>
    <lineage>
        <taxon>Bacteria</taxon>
        <taxon>Pseudomonadati</taxon>
        <taxon>Pseudomonadota</taxon>
        <taxon>Betaproteobacteria</taxon>
        <taxon>Burkholderiales</taxon>
        <taxon>Burkholderiaceae</taxon>
        <taxon>Burkholderia</taxon>
        <taxon>Burkholderia cepacia complex</taxon>
    </lineage>
</organism>